<gene>
    <name evidence="1" type="ORF">METZ01_LOCUS208362</name>
</gene>
<reference evidence="1" key="1">
    <citation type="submission" date="2018-05" db="EMBL/GenBank/DDBJ databases">
        <authorList>
            <person name="Lanie J.A."/>
            <person name="Ng W.-L."/>
            <person name="Kazmierczak K.M."/>
            <person name="Andrzejewski T.M."/>
            <person name="Davidsen T.M."/>
            <person name="Wayne K.J."/>
            <person name="Tettelin H."/>
            <person name="Glass J.I."/>
            <person name="Rusch D."/>
            <person name="Podicherti R."/>
            <person name="Tsui H.-C.T."/>
            <person name="Winkler M.E."/>
        </authorList>
    </citation>
    <scope>NUCLEOTIDE SEQUENCE</scope>
</reference>
<feature type="non-terminal residue" evidence="1">
    <location>
        <position position="49"/>
    </location>
</feature>
<dbReference type="EMBL" id="UINC01046907">
    <property type="protein sequence ID" value="SVB55508.1"/>
    <property type="molecule type" value="Genomic_DNA"/>
</dbReference>
<proteinExistence type="predicted"/>
<protein>
    <submittedName>
        <fullName evidence="1">Uncharacterized protein</fullName>
    </submittedName>
</protein>
<name>A0A382EXU9_9ZZZZ</name>
<evidence type="ECO:0000313" key="1">
    <source>
        <dbReference type="EMBL" id="SVB55508.1"/>
    </source>
</evidence>
<dbReference type="AlphaFoldDB" id="A0A382EXU9"/>
<sequence length="49" mass="5551">MMIQRLTLTRKPTGNLQTRGKIIFLTLSTPSNRMIGKISPHWTNGLIIT</sequence>
<organism evidence="1">
    <name type="scientific">marine metagenome</name>
    <dbReference type="NCBI Taxonomy" id="408172"/>
    <lineage>
        <taxon>unclassified sequences</taxon>
        <taxon>metagenomes</taxon>
        <taxon>ecological metagenomes</taxon>
    </lineage>
</organism>
<accession>A0A382EXU9</accession>